<feature type="domain" description="Borealin C-terminal" evidence="1">
    <location>
        <begin position="38"/>
        <end position="132"/>
    </location>
</feature>
<dbReference type="AlphaFoldDB" id="A0A6J2XU53"/>
<gene>
    <name evidence="3" type="primary">LOC115880898</name>
</gene>
<keyword evidence="2" id="KW-1185">Reference proteome</keyword>
<dbReference type="Proteomes" id="UP000504635">
    <property type="component" value="Unplaced"/>
</dbReference>
<dbReference type="KEGG" id="soy:115880898"/>
<dbReference type="GeneID" id="115880898"/>
<dbReference type="InterPro" id="IPR046466">
    <property type="entry name" value="Borealin_C"/>
</dbReference>
<accession>A0A6J2XU53</accession>
<reference evidence="3" key="1">
    <citation type="submission" date="2025-08" db="UniProtKB">
        <authorList>
            <consortium name="RefSeq"/>
        </authorList>
    </citation>
    <scope>IDENTIFICATION</scope>
    <source>
        <tissue evidence="3">Gonads</tissue>
    </source>
</reference>
<dbReference type="Pfam" id="PF10512">
    <property type="entry name" value="Borealin"/>
    <property type="match status" value="1"/>
</dbReference>
<sequence length="136" mass="14977">MRTLTMKLSLRLTATMNGFPCVLSLTANDTAYVLRLRNSESSITPKCKPNTPQVFLRRPKIGEMAWSNQGSPLLIGPAAPESTANVNIPLSDGNLVSLLPQKGIRMSQIPDVDTQTIHQLQILRDNLIKVCSHVQK</sequence>
<name>A0A6J2XU53_SITOR</name>
<dbReference type="InParanoid" id="A0A6J2XU53"/>
<evidence type="ECO:0000259" key="1">
    <source>
        <dbReference type="Pfam" id="PF10512"/>
    </source>
</evidence>
<dbReference type="RefSeq" id="XP_030754084.1">
    <property type="nucleotide sequence ID" value="XM_030898224.1"/>
</dbReference>
<evidence type="ECO:0000313" key="2">
    <source>
        <dbReference type="Proteomes" id="UP000504635"/>
    </source>
</evidence>
<evidence type="ECO:0000313" key="3">
    <source>
        <dbReference type="RefSeq" id="XP_030754084.1"/>
    </source>
</evidence>
<protein>
    <submittedName>
        <fullName evidence="3">Borealin-like</fullName>
    </submittedName>
</protein>
<proteinExistence type="predicted"/>
<organism evidence="2 3">
    <name type="scientific">Sitophilus oryzae</name>
    <name type="common">Rice weevil</name>
    <name type="synonym">Curculio oryzae</name>
    <dbReference type="NCBI Taxonomy" id="7048"/>
    <lineage>
        <taxon>Eukaryota</taxon>
        <taxon>Metazoa</taxon>
        <taxon>Ecdysozoa</taxon>
        <taxon>Arthropoda</taxon>
        <taxon>Hexapoda</taxon>
        <taxon>Insecta</taxon>
        <taxon>Pterygota</taxon>
        <taxon>Neoptera</taxon>
        <taxon>Endopterygota</taxon>
        <taxon>Coleoptera</taxon>
        <taxon>Polyphaga</taxon>
        <taxon>Cucujiformia</taxon>
        <taxon>Curculionidae</taxon>
        <taxon>Dryophthorinae</taxon>
        <taxon>Sitophilus</taxon>
    </lineage>
</organism>
<dbReference type="OrthoDB" id="6360905at2759"/>